<proteinExistence type="predicted"/>
<reference evidence="2" key="1">
    <citation type="submission" date="2014-01" db="EMBL/GenBank/DDBJ databases">
        <authorList>
            <person name="Aslett M."/>
        </authorList>
    </citation>
    <scope>NUCLEOTIDE SEQUENCE</scope>
    <source>
        <strain evidence="2">CDC</strain>
    </source>
</reference>
<accession>A0A060S0P7</accession>
<evidence type="ECO:0000256" key="1">
    <source>
        <dbReference type="SAM" id="MobiDB-lite"/>
    </source>
</evidence>
<evidence type="ECO:0000313" key="2">
    <source>
        <dbReference type="EMBL" id="CDO67105.1"/>
    </source>
</evidence>
<dbReference type="AlphaFoldDB" id="A0A060S0P7"/>
<name>A0A060S0P7_PLARE</name>
<dbReference type="PANTHER" id="PTHR28051:SF1">
    <property type="entry name" value="PROTEIN MTL1-RELATED"/>
    <property type="match status" value="1"/>
</dbReference>
<sequence length="834" mass="100515">MKNCLFFTYKYKENGVSFIKSFLNFSKFYGVIFCRNIHIQLSLRKKKKKNVESKNGYNSYTTTCIDYVENKGRSDIILKGKNNYLTHGYINNDLYKNVVDKEKIVINKKKSNNNNNNNNKINSFLVQSLKNYNLFNIYLDKIRKYNCHNNNLIKKKIININSIKYFDYYIYLYNIDALLIYTTHKFHMFLKEKNKKGYYTLSNTYNIYIENFLNIFIQFNFILNDFFLFKGEASSKQYFNNILDIYIKYNPHILLIRQNIKKDQDKVICCNTYYNEDFFIKVLKIIKIFNQFKFFSKLKNIDINDYLQKYSEKTNCTNIFYPIKNNKPNDNKNVIINKRDENDVFYECMRFTDETDCISKENYNFLKSLRIFDEGLMNEIGLEEYFKNKSQEEHKKRLIKKNNINNDDNNSDDNNNNNNNHNNNHNNNSDDNNNDNIILHLKFMKSFSYILKCLIKYLNEDGISKLFMYCTVLFDKNMDKDIICFYKHMYEHVKKMNKISNKNIAYILNGCNFYLGAENINLIKHISNDILKNNRVIYYKEKKRTFKNINNIVPSHLENIIYTFSKNRYKDKRMFLLFTQVIKEKCEGFSCITSINILYSFANLNYEELVFNILYEKMKTFDFISFMMCKGLNIIKLINTLLLIEFRNFHNSGIKKMNPFILTHTQIKRICEEKSIFNDYNNSHTFKNDNIEIIKKKKKDIIPTNKQIYLKTDKMIYKTLLVSLLYEKKCFKNLDNNIYENKIVDIYKKLIRLNIICVKDKKDLFILKNIIKKNYQKLNIDEFDKYFVFSFINANMNKINVHKLIYTLQQYNKLINEMNIINESTKKKKKKKFI</sequence>
<dbReference type="VEuPathDB" id="PlasmoDB:PRG01_1464000"/>
<dbReference type="InterPro" id="IPR052292">
    <property type="entry name" value="Glucose_repression_reg"/>
</dbReference>
<dbReference type="EMBL" id="HG810775">
    <property type="protein sequence ID" value="CDO67105.1"/>
    <property type="molecule type" value="Genomic_DNA"/>
</dbReference>
<gene>
    <name evidence="2" type="ORF">PRCDC_1463300</name>
</gene>
<dbReference type="PANTHER" id="PTHR28051">
    <property type="entry name" value="PROTEIN MTL1-RELATED"/>
    <property type="match status" value="1"/>
</dbReference>
<protein>
    <submittedName>
        <fullName evidence="2">Uncharacterized protein</fullName>
    </submittedName>
</protein>
<dbReference type="VEuPathDB" id="PlasmoDB:PRCDC_1463300"/>
<feature type="compositionally biased region" description="Low complexity" evidence="1">
    <location>
        <begin position="402"/>
        <end position="431"/>
    </location>
</feature>
<feature type="region of interest" description="Disordered" evidence="1">
    <location>
        <begin position="399"/>
        <end position="431"/>
    </location>
</feature>
<reference evidence="2" key="2">
    <citation type="submission" date="2014-05" db="EMBL/GenBank/DDBJ databases">
        <title>The genome sequences of chimpanzee malaria parasites reveal the path to human adaptation.</title>
        <authorList>
            <person name="Otto T.D."/>
            <person name="Rayner J.C."/>
            <person name="Boehme U."/>
            <person name="Pain A."/>
            <person name="Spottiswoode N."/>
            <person name="Sanders M."/>
            <person name="Quail M."/>
            <person name="Ollomo B."/>
            <person name="Renaud F."/>
            <person name="Thomas A.W."/>
            <person name="Prugnolle F."/>
            <person name="Conway D.J."/>
            <person name="Newbold C."/>
            <person name="Berriman M."/>
        </authorList>
    </citation>
    <scope>NUCLEOTIDE SEQUENCE [LARGE SCALE GENOMIC DNA]</scope>
    <source>
        <strain evidence="2">CDC</strain>
    </source>
</reference>
<organism evidence="2 3">
    <name type="scientific">Plasmodium reichenowi</name>
    <dbReference type="NCBI Taxonomy" id="5854"/>
    <lineage>
        <taxon>Eukaryota</taxon>
        <taxon>Sar</taxon>
        <taxon>Alveolata</taxon>
        <taxon>Apicomplexa</taxon>
        <taxon>Aconoidasida</taxon>
        <taxon>Haemosporida</taxon>
        <taxon>Plasmodiidae</taxon>
        <taxon>Plasmodium</taxon>
        <taxon>Plasmodium (Laverania)</taxon>
    </lineage>
</organism>
<dbReference type="Proteomes" id="UP000027581">
    <property type="component" value="Unassembled WGS sequence"/>
</dbReference>
<keyword evidence="3" id="KW-1185">Reference proteome</keyword>
<evidence type="ECO:0000313" key="3">
    <source>
        <dbReference type="Proteomes" id="UP000027581"/>
    </source>
</evidence>
<dbReference type="PhylomeDB" id="A0A060S0P7"/>